<gene>
    <name evidence="3" type="ORF">C823_02243</name>
</gene>
<dbReference type="PANTHER" id="PTHR33121:SF70">
    <property type="entry name" value="SIGNALING PROTEIN YKOW"/>
    <property type="match status" value="1"/>
</dbReference>
<dbReference type="Pfam" id="PF00563">
    <property type="entry name" value="EAL"/>
    <property type="match status" value="1"/>
</dbReference>
<keyword evidence="4" id="KW-1185">Reference proteome</keyword>
<dbReference type="Pfam" id="PF00990">
    <property type="entry name" value="GGDEF"/>
    <property type="match status" value="1"/>
</dbReference>
<dbReference type="InterPro" id="IPR043128">
    <property type="entry name" value="Rev_trsase/Diguanyl_cyclase"/>
</dbReference>
<dbReference type="PROSITE" id="PS50883">
    <property type="entry name" value="EAL"/>
    <property type="match status" value="1"/>
</dbReference>
<dbReference type="InterPro" id="IPR050706">
    <property type="entry name" value="Cyclic-di-GMP_PDE-like"/>
</dbReference>
<dbReference type="Gene3D" id="3.20.20.450">
    <property type="entry name" value="EAL domain"/>
    <property type="match status" value="1"/>
</dbReference>
<dbReference type="HOGENOM" id="CLU_000445_70_50_9"/>
<protein>
    <submittedName>
        <fullName evidence="3">Diguanylate cyclase (GGDEF) domain-containing protein</fullName>
    </submittedName>
</protein>
<dbReference type="Gene3D" id="3.30.70.270">
    <property type="match status" value="1"/>
</dbReference>
<reference evidence="3 4" key="1">
    <citation type="journal article" date="2014" name="Genome Announc.">
        <title>Draft genome sequences of the altered schaedler flora, a defined bacterial community from gnotobiotic mice.</title>
        <authorList>
            <person name="Wannemuehler M.J."/>
            <person name="Overstreet A.M."/>
            <person name="Ward D.V."/>
            <person name="Phillips G.J."/>
        </authorList>
    </citation>
    <scope>NUCLEOTIDE SEQUENCE [LARGE SCALE GENOMIC DNA]</scope>
    <source>
        <strain evidence="3 4">ASF492</strain>
    </source>
</reference>
<dbReference type="EMBL" id="AQFT01000068">
    <property type="protein sequence ID" value="EMZ27574.1"/>
    <property type="molecule type" value="Genomic_DNA"/>
</dbReference>
<dbReference type="SMART" id="SM00052">
    <property type="entry name" value="EAL"/>
    <property type="match status" value="1"/>
</dbReference>
<evidence type="ECO:0000259" key="1">
    <source>
        <dbReference type="PROSITE" id="PS50883"/>
    </source>
</evidence>
<dbReference type="InterPro" id="IPR035919">
    <property type="entry name" value="EAL_sf"/>
</dbReference>
<proteinExistence type="predicted"/>
<dbReference type="InterPro" id="IPR000160">
    <property type="entry name" value="GGDEF_dom"/>
</dbReference>
<organism evidence="3 4">
    <name type="scientific">Eubacterium plexicaudatum ASF492</name>
    <dbReference type="NCBI Taxonomy" id="1235802"/>
    <lineage>
        <taxon>Bacteria</taxon>
        <taxon>Bacillati</taxon>
        <taxon>Bacillota</taxon>
        <taxon>Clostridia</taxon>
        <taxon>Eubacteriales</taxon>
        <taxon>Eubacteriaceae</taxon>
        <taxon>Eubacterium</taxon>
    </lineage>
</organism>
<name>N2AST7_9FIRM</name>
<dbReference type="OrthoDB" id="9805474at2"/>
<accession>N2AST7</accession>
<feature type="domain" description="GGDEF" evidence="2">
    <location>
        <begin position="182"/>
        <end position="316"/>
    </location>
</feature>
<sequence>MNIDQESQDNLLSVNESGNNEAELLRESRILEHTHSFIVEYNFKTKQCYIDPAQRRHVYGDWQSDINNDRINYKKVVLRDDIPAIQAFFDFSDLKAGDSRSISARFYVEAHEYEWYRVSLVCYADAEGEKERVLITFTNAERELETVRKLKFLLAKDPLTHMPNLESFLQMTEKMICTHPDQSYAIIRMDIDKFRIINQMYGTKEGDNILRYIGVKIQEWAGPILETSTYCRISSDLFCICMPADAGDIQEIIDFIQTSLHAYPLKFDMVMSFGVYITCEEDRREQTCVSTLMDRAASAQRMVKNSYMNHVAYYDSVIRKKEIAEQIIISEMKKALETNQFQVYLQPKCQMDTGKIIGSEALVRWIHPSQGIISPSEFIPVFEKNGFISELDYYVLRATCQMIRKWLDDGKKVYPISVNVSRTDLYNPNLPEQIKACVAEFDVPHELIAFELTESAFISDNMQLYNLARLLQENHFHVMMDDFGSGYSSLNSLREIPVDVLKIDLKFLPPSSDDKRGNVILHSIVDMAKRLGLEVIVEGVETIEQVEFLLSIGCRNAQGFYFYRPMPVSEYERCLEEKPKEISVRRQEELNR</sequence>
<feature type="domain" description="EAL" evidence="1">
    <location>
        <begin position="325"/>
        <end position="579"/>
    </location>
</feature>
<dbReference type="AlphaFoldDB" id="N2AST7"/>
<comment type="caution">
    <text evidence="3">The sequence shown here is derived from an EMBL/GenBank/DDBJ whole genome shotgun (WGS) entry which is preliminary data.</text>
</comment>
<dbReference type="SMART" id="SM00267">
    <property type="entry name" value="GGDEF"/>
    <property type="match status" value="1"/>
</dbReference>
<dbReference type="Proteomes" id="UP000012589">
    <property type="component" value="Unassembled WGS sequence"/>
</dbReference>
<evidence type="ECO:0000259" key="2">
    <source>
        <dbReference type="PROSITE" id="PS50887"/>
    </source>
</evidence>
<dbReference type="CDD" id="cd01948">
    <property type="entry name" value="EAL"/>
    <property type="match status" value="1"/>
</dbReference>
<dbReference type="STRING" id="1235802.C823_02243"/>
<dbReference type="GO" id="GO:0071111">
    <property type="term" value="F:cyclic-guanylate-specific phosphodiesterase activity"/>
    <property type="evidence" value="ECO:0007669"/>
    <property type="project" value="InterPro"/>
</dbReference>
<evidence type="ECO:0000313" key="3">
    <source>
        <dbReference type="EMBL" id="EMZ27574.1"/>
    </source>
</evidence>
<dbReference type="InterPro" id="IPR001633">
    <property type="entry name" value="EAL_dom"/>
</dbReference>
<dbReference type="PANTHER" id="PTHR33121">
    <property type="entry name" value="CYCLIC DI-GMP PHOSPHODIESTERASE PDEF"/>
    <property type="match status" value="1"/>
</dbReference>
<dbReference type="SUPFAM" id="SSF141868">
    <property type="entry name" value="EAL domain-like"/>
    <property type="match status" value="1"/>
</dbReference>
<dbReference type="SUPFAM" id="SSF55073">
    <property type="entry name" value="Nucleotide cyclase"/>
    <property type="match status" value="1"/>
</dbReference>
<evidence type="ECO:0000313" key="4">
    <source>
        <dbReference type="Proteomes" id="UP000012589"/>
    </source>
</evidence>
<dbReference type="eggNOG" id="COG5001">
    <property type="taxonomic scope" value="Bacteria"/>
</dbReference>
<dbReference type="NCBIfam" id="TIGR00254">
    <property type="entry name" value="GGDEF"/>
    <property type="match status" value="1"/>
</dbReference>
<dbReference type="InterPro" id="IPR029787">
    <property type="entry name" value="Nucleotide_cyclase"/>
</dbReference>
<dbReference type="PATRIC" id="fig|1235802.3.peg.2380"/>
<dbReference type="PROSITE" id="PS50887">
    <property type="entry name" value="GGDEF"/>
    <property type="match status" value="1"/>
</dbReference>